<keyword evidence="2" id="KW-1185">Reference proteome</keyword>
<organism evidence="1 2">
    <name type="scientific">Gryllotalpicola protaetiae</name>
    <dbReference type="NCBI Taxonomy" id="2419771"/>
    <lineage>
        <taxon>Bacteria</taxon>
        <taxon>Bacillati</taxon>
        <taxon>Actinomycetota</taxon>
        <taxon>Actinomycetes</taxon>
        <taxon>Micrococcales</taxon>
        <taxon>Microbacteriaceae</taxon>
        <taxon>Gryllotalpicola</taxon>
    </lineage>
</organism>
<proteinExistence type="predicted"/>
<evidence type="ECO:0008006" key="3">
    <source>
        <dbReference type="Google" id="ProtNLM"/>
    </source>
</evidence>
<reference evidence="1 2" key="1">
    <citation type="submission" date="2018-09" db="EMBL/GenBank/DDBJ databases">
        <title>Genome sequencing of strain 2DFW10M-5.</title>
        <authorList>
            <person name="Heo J."/>
            <person name="Kim S.-J."/>
            <person name="Kwon S.-W."/>
        </authorList>
    </citation>
    <scope>NUCLEOTIDE SEQUENCE [LARGE SCALE GENOMIC DNA]</scope>
    <source>
        <strain evidence="1 2">2DFW10M-5</strain>
    </source>
</reference>
<accession>A0A387BJJ8</accession>
<name>A0A387BJJ8_9MICO</name>
<dbReference type="InterPro" id="IPR029044">
    <property type="entry name" value="Nucleotide-diphossugar_trans"/>
</dbReference>
<dbReference type="Proteomes" id="UP000275069">
    <property type="component" value="Chromosome"/>
</dbReference>
<dbReference type="EMBL" id="CP032624">
    <property type="protein sequence ID" value="AYG04275.1"/>
    <property type="molecule type" value="Genomic_DNA"/>
</dbReference>
<evidence type="ECO:0000313" key="1">
    <source>
        <dbReference type="EMBL" id="AYG04275.1"/>
    </source>
</evidence>
<gene>
    <name evidence="1" type="ORF">D7I44_12565</name>
</gene>
<dbReference type="AlphaFoldDB" id="A0A387BJJ8"/>
<dbReference type="KEGG" id="gry:D7I44_12565"/>
<sequence length="271" mass="31050">MAVGRVLRARLRPARLIAALRWRIAMGRYRRGLFRLSTLKRGAADPASVPVIMCLWNRPERIDAILRQLDRQHRPVRLLLWNNAPAKARHYRERVASFTPSGSLTEVALYTSRLNVGGLARFFIARKLWQAGARGSFIMLDDDEDIRPEFVDDLLASAGPHVIAGFWAWKMKNDYWARTPALPGEIASYVGTGGSVCDLDIVSDPAFFTTLPRYYAFLEDLWMCGFARRRGWRLVKADVQIDFVLDETNQHHELGALKGEFYRYLRLTDPD</sequence>
<evidence type="ECO:0000313" key="2">
    <source>
        <dbReference type="Proteomes" id="UP000275069"/>
    </source>
</evidence>
<protein>
    <recommendedName>
        <fullName evidence="3">Glycosyltransferase</fullName>
    </recommendedName>
</protein>
<dbReference type="OrthoDB" id="5112672at2"/>
<dbReference type="SUPFAM" id="SSF53448">
    <property type="entry name" value="Nucleotide-diphospho-sugar transferases"/>
    <property type="match status" value="1"/>
</dbReference>